<dbReference type="SUPFAM" id="SSF52980">
    <property type="entry name" value="Restriction endonuclease-like"/>
    <property type="match status" value="1"/>
</dbReference>
<dbReference type="EMBL" id="JBGONM010000026">
    <property type="protein sequence ID" value="MEZ8081902.1"/>
    <property type="molecule type" value="Genomic_DNA"/>
</dbReference>
<proteinExistence type="predicted"/>
<dbReference type="RefSeq" id="WP_017013579.1">
    <property type="nucleotide sequence ID" value="NZ_AJYG02000047.1"/>
</dbReference>
<evidence type="ECO:0000259" key="1">
    <source>
        <dbReference type="Pfam" id="PF04471"/>
    </source>
</evidence>
<dbReference type="Gene3D" id="3.40.1350.10">
    <property type="match status" value="1"/>
</dbReference>
<dbReference type="GO" id="GO:0016787">
    <property type="term" value="F:hydrolase activity"/>
    <property type="evidence" value="ECO:0007669"/>
    <property type="project" value="UniProtKB-KW"/>
</dbReference>
<feature type="domain" description="Restriction endonuclease type IV Mrr" evidence="1">
    <location>
        <begin position="10"/>
        <end position="122"/>
    </location>
</feature>
<dbReference type="Pfam" id="PF04471">
    <property type="entry name" value="Mrr_cat"/>
    <property type="match status" value="1"/>
</dbReference>
<evidence type="ECO:0000313" key="2">
    <source>
        <dbReference type="EMBL" id="MEZ8081902.1"/>
    </source>
</evidence>
<dbReference type="InterPro" id="IPR011856">
    <property type="entry name" value="tRNA_endonuc-like_dom_sf"/>
</dbReference>
<keyword evidence="3" id="KW-1185">Reference proteome</keyword>
<dbReference type="InterPro" id="IPR011335">
    <property type="entry name" value="Restrct_endonuc-II-like"/>
</dbReference>
<reference evidence="2 3" key="1">
    <citation type="submission" date="2024-06" db="EMBL/GenBank/DDBJ databases">
        <authorList>
            <person name="Steensen K."/>
            <person name="Seneca J."/>
            <person name="Bartlau N."/>
            <person name="Yu A.X."/>
            <person name="Polz M.F."/>
        </authorList>
    </citation>
    <scope>NUCLEOTIDE SEQUENCE [LARGE SCALE GENOMIC DNA]</scope>
    <source>
        <strain evidence="2 3">1F260</strain>
    </source>
</reference>
<comment type="caution">
    <text evidence="2">The sequence shown here is derived from an EMBL/GenBank/DDBJ whole genome shotgun (WGS) entry which is preliminary data.</text>
</comment>
<evidence type="ECO:0000313" key="3">
    <source>
        <dbReference type="Proteomes" id="UP001569154"/>
    </source>
</evidence>
<protein>
    <submittedName>
        <fullName evidence="2">Restriction endonuclease</fullName>
        <ecNumber evidence="2">3.1.21.-</ecNumber>
    </submittedName>
</protein>
<sequence>MSNGFLHKLFDWKNFELFVKDLYSAEGDVLVEHDVTEIGKSGASRQIDVKVTQKTSFHTYTTIIECKYWKKAVERTTVDIVAASIEDLNASKGVIFTTKGYQQGAETYAKSKNIDIFVVRDLLNEDWGKHGRNIQLYLNIVGGKMSKAYFPNAQAMLIVEEQPDDMNLEINLSQENLDDKAFLLYSAKNGDTGPNLTKILSEVHNTITHNINLIVGQKNEFLDHKLLVKSDVNVSFSGFEFRQLRNKFAAVNLSEMAINFVTQISRGELNIDRAESLDYALVVQNYVTDQAHYVSKKSESGEILVSAYKNEPPPPDVSNDEFVNGSTMNCFLGPWVGVDINASTRIAESSPIHLKIISAENTLGFSIVPVEA</sequence>
<organism evidence="2 3">
    <name type="scientific">Enterovibrio norvegicus</name>
    <dbReference type="NCBI Taxonomy" id="188144"/>
    <lineage>
        <taxon>Bacteria</taxon>
        <taxon>Pseudomonadati</taxon>
        <taxon>Pseudomonadota</taxon>
        <taxon>Gammaproteobacteria</taxon>
        <taxon>Vibrionales</taxon>
        <taxon>Vibrionaceae</taxon>
        <taxon>Enterovibrio</taxon>
    </lineage>
</organism>
<accession>A0ABV4L2H4</accession>
<dbReference type="Proteomes" id="UP001569154">
    <property type="component" value="Unassembled WGS sequence"/>
</dbReference>
<keyword evidence="2" id="KW-0540">Nuclease</keyword>
<keyword evidence="2" id="KW-0378">Hydrolase</keyword>
<keyword evidence="2" id="KW-0255">Endonuclease</keyword>
<name>A0ABV4L2H4_9GAMM</name>
<dbReference type="GO" id="GO:0004519">
    <property type="term" value="F:endonuclease activity"/>
    <property type="evidence" value="ECO:0007669"/>
    <property type="project" value="UniProtKB-KW"/>
</dbReference>
<dbReference type="InterPro" id="IPR007560">
    <property type="entry name" value="Restrct_endonuc_IV_Mrr"/>
</dbReference>
<gene>
    <name evidence="2" type="ORF">ACED35_12310</name>
</gene>
<dbReference type="EC" id="3.1.21.-" evidence="2"/>